<evidence type="ECO:0000313" key="3">
    <source>
        <dbReference type="EMBL" id="KAK0466922.1"/>
    </source>
</evidence>
<keyword evidence="4" id="KW-1185">Reference proteome</keyword>
<proteinExistence type="predicted"/>
<dbReference type="RefSeq" id="XP_060337514.1">
    <property type="nucleotide sequence ID" value="XM_060480078.1"/>
</dbReference>
<keyword evidence="1" id="KW-0175">Coiled coil</keyword>
<reference evidence="3" key="1">
    <citation type="submission" date="2023-06" db="EMBL/GenBank/DDBJ databases">
        <authorList>
            <consortium name="Lawrence Berkeley National Laboratory"/>
            <person name="Ahrendt S."/>
            <person name="Sahu N."/>
            <person name="Indic B."/>
            <person name="Wong-Bajracharya J."/>
            <person name="Merenyi Z."/>
            <person name="Ke H.-M."/>
            <person name="Monk M."/>
            <person name="Kocsube S."/>
            <person name="Drula E."/>
            <person name="Lipzen A."/>
            <person name="Balint B."/>
            <person name="Henrissat B."/>
            <person name="Andreopoulos B."/>
            <person name="Martin F.M."/>
            <person name="Harder C.B."/>
            <person name="Rigling D."/>
            <person name="Ford K.L."/>
            <person name="Foster G.D."/>
            <person name="Pangilinan J."/>
            <person name="Papanicolaou A."/>
            <person name="Barry K."/>
            <person name="LaButti K."/>
            <person name="Viragh M."/>
            <person name="Koriabine M."/>
            <person name="Yan M."/>
            <person name="Riley R."/>
            <person name="Champramary S."/>
            <person name="Plett K.L."/>
            <person name="Tsai I.J."/>
            <person name="Slot J."/>
            <person name="Sipos G."/>
            <person name="Plett J."/>
            <person name="Nagy L.G."/>
            <person name="Grigoriev I.V."/>
        </authorList>
    </citation>
    <scope>NUCLEOTIDE SEQUENCE</scope>
    <source>
        <strain evidence="3">CCBAS 213</strain>
    </source>
</reference>
<feature type="region of interest" description="Disordered" evidence="2">
    <location>
        <begin position="552"/>
        <end position="578"/>
    </location>
</feature>
<organism evidence="3 4">
    <name type="scientific">Armillaria tabescens</name>
    <name type="common">Ringless honey mushroom</name>
    <name type="synonym">Agaricus tabescens</name>
    <dbReference type="NCBI Taxonomy" id="1929756"/>
    <lineage>
        <taxon>Eukaryota</taxon>
        <taxon>Fungi</taxon>
        <taxon>Dikarya</taxon>
        <taxon>Basidiomycota</taxon>
        <taxon>Agaricomycotina</taxon>
        <taxon>Agaricomycetes</taxon>
        <taxon>Agaricomycetidae</taxon>
        <taxon>Agaricales</taxon>
        <taxon>Marasmiineae</taxon>
        <taxon>Physalacriaceae</taxon>
        <taxon>Desarmillaria</taxon>
    </lineage>
</organism>
<accession>A0AA39NJU9</accession>
<sequence>MAAVPQESLAPHRLEDKYIYSPSFICLLQTNDPPDADTDATRAISDTIAQAAEDTVLAEKEIATLQTKIKEKQAKIRALRRVIDDCNTVLSPIRRLPTDIVFEIFQSVVQDKYDVFDVTSGPWLLTHICKPWRTLACEYGALWSCVNVTNVMAYGETRPINEPVMLLRTALKRSGSFPLSVWFEYRTKKKWRQYEESEINLPGSLDSDNGELSDDDDENSILSTESGYEIVHSSFASLPIDCQLVKVLMQHSRQFQHLNIEVPSPPALKCLRVIHGRLDSLETVHISLPYEAWVHNELQETFALAPKLRVARLNRLSLDSVLDLPLSLLKSLDHQLEDMRAEVWLSTVQTILQKGSQLTEYAPPSPRKAYNSKMPRFRSSTIRTFHVRAWYVLDYFQLPGLDELHICHFGFARDPHGGDTLSAFIHRSGCALKKLCLRGVPDSIISAFPFVHKSLVDLDITITHSNDRLLSDLKHLHAYGWSLPAFIKTRDKMCGLKSGSSLPTSDPIRRLLNEGLDIAILVGRKSKPWEDTMGREEGDEIVDVRDLFEEEDGYDWDSEDDDDDFEDDNSWSEESDAC</sequence>
<dbReference type="Proteomes" id="UP001175211">
    <property type="component" value="Unassembled WGS sequence"/>
</dbReference>
<gene>
    <name evidence="3" type="ORF">EV420DRAFT_1743492</name>
</gene>
<evidence type="ECO:0008006" key="5">
    <source>
        <dbReference type="Google" id="ProtNLM"/>
    </source>
</evidence>
<dbReference type="EMBL" id="JAUEPS010000003">
    <property type="protein sequence ID" value="KAK0466922.1"/>
    <property type="molecule type" value="Genomic_DNA"/>
</dbReference>
<dbReference type="AlphaFoldDB" id="A0AA39NJU9"/>
<evidence type="ECO:0000313" key="4">
    <source>
        <dbReference type="Proteomes" id="UP001175211"/>
    </source>
</evidence>
<evidence type="ECO:0000256" key="1">
    <source>
        <dbReference type="SAM" id="Coils"/>
    </source>
</evidence>
<evidence type="ECO:0000256" key="2">
    <source>
        <dbReference type="SAM" id="MobiDB-lite"/>
    </source>
</evidence>
<feature type="coiled-coil region" evidence="1">
    <location>
        <begin position="55"/>
        <end position="82"/>
    </location>
</feature>
<comment type="caution">
    <text evidence="3">The sequence shown here is derived from an EMBL/GenBank/DDBJ whole genome shotgun (WGS) entry which is preliminary data.</text>
</comment>
<name>A0AA39NJU9_ARMTA</name>
<dbReference type="GeneID" id="85363626"/>
<protein>
    <recommendedName>
        <fullName evidence="5">F-box domain-containing protein</fullName>
    </recommendedName>
</protein>